<dbReference type="EMBL" id="JAAMFM010000030">
    <property type="protein sequence ID" value="NVM96394.1"/>
    <property type="molecule type" value="Genomic_DNA"/>
</dbReference>
<gene>
    <name evidence="2" type="ORF">G6034_16055</name>
</gene>
<organism evidence="2 3">
    <name type="scientific">Arthrobacter wenxiniae</name>
    <dbReference type="NCBI Taxonomy" id="2713570"/>
    <lineage>
        <taxon>Bacteria</taxon>
        <taxon>Bacillati</taxon>
        <taxon>Actinomycetota</taxon>
        <taxon>Actinomycetes</taxon>
        <taxon>Micrococcales</taxon>
        <taxon>Micrococcaceae</taxon>
        <taxon>Arthrobacter</taxon>
    </lineage>
</organism>
<dbReference type="Proteomes" id="UP000543556">
    <property type="component" value="Unassembled WGS sequence"/>
</dbReference>
<protein>
    <submittedName>
        <fullName evidence="2">Biopolymer transporter Tol</fullName>
    </submittedName>
</protein>
<dbReference type="AlphaFoldDB" id="A0A7Y7IJ38"/>
<dbReference type="Gene3D" id="2.120.10.30">
    <property type="entry name" value="TolB, C-terminal domain"/>
    <property type="match status" value="1"/>
</dbReference>
<dbReference type="InterPro" id="IPR011659">
    <property type="entry name" value="WD40"/>
</dbReference>
<comment type="caution">
    <text evidence="2">The sequence shown here is derived from an EMBL/GenBank/DDBJ whole genome shotgun (WGS) entry which is preliminary data.</text>
</comment>
<comment type="similarity">
    <text evidence="1">Belongs to the TolB family.</text>
</comment>
<sequence length="298" mass="31931">MPRELLPGQRAELLIVDVDSATVALRHATDTLLIEAPNWSPDGRALIVNSAGRLFVLGVEAGGPDEIDLGGIAGINNDHVLSPDGRTVYVSSDDGHIYAVALDGSGRPRRVSNDNGEGFRHYLHGVSPDGRMLAYIGVESAGGTVRANVWLLPSAGGADIQLTNDRFPDDGAEFSPDGRWVYFNSERASATPGHAQLFRMPVPQAPQAGPEQLTFDERVNWFPHLSPDGIRIAYVSFPPGTVGHPGNVEVLVRLLEADGTIRDLARVRGGQGTMNVPSWDPTGRKIAIVAYPLDAPPR</sequence>
<evidence type="ECO:0000256" key="1">
    <source>
        <dbReference type="ARBA" id="ARBA00009820"/>
    </source>
</evidence>
<evidence type="ECO:0000313" key="2">
    <source>
        <dbReference type="EMBL" id="NVM96394.1"/>
    </source>
</evidence>
<dbReference type="PANTHER" id="PTHR36842:SF1">
    <property type="entry name" value="PROTEIN TOLB"/>
    <property type="match status" value="1"/>
</dbReference>
<reference evidence="2 3" key="1">
    <citation type="submission" date="2020-02" db="EMBL/GenBank/DDBJ databases">
        <title>Genome sequence of strain AETb3-4.</title>
        <authorList>
            <person name="Gao J."/>
            <person name="Zhang X."/>
        </authorList>
    </citation>
    <scope>NUCLEOTIDE SEQUENCE [LARGE SCALE GENOMIC DNA]</scope>
    <source>
        <strain evidence="2 3">AETb3-4</strain>
    </source>
</reference>
<proteinExistence type="inferred from homology"/>
<dbReference type="PANTHER" id="PTHR36842">
    <property type="entry name" value="PROTEIN TOLB HOMOLOG"/>
    <property type="match status" value="1"/>
</dbReference>
<dbReference type="InterPro" id="IPR011042">
    <property type="entry name" value="6-blade_b-propeller_TolB-like"/>
</dbReference>
<dbReference type="SUPFAM" id="SSF82171">
    <property type="entry name" value="DPP6 N-terminal domain-like"/>
    <property type="match status" value="1"/>
</dbReference>
<evidence type="ECO:0000313" key="3">
    <source>
        <dbReference type="Proteomes" id="UP000543556"/>
    </source>
</evidence>
<dbReference type="RefSeq" id="WP_176636113.1">
    <property type="nucleotide sequence ID" value="NZ_JAAMFM010000030.1"/>
</dbReference>
<dbReference type="Pfam" id="PF07676">
    <property type="entry name" value="PD40"/>
    <property type="match status" value="3"/>
</dbReference>
<name>A0A7Y7IJ38_9MICC</name>
<keyword evidence="3" id="KW-1185">Reference proteome</keyword>
<accession>A0A7Y7IJ38</accession>